<dbReference type="RefSeq" id="WP_068904505.1">
    <property type="nucleotide sequence ID" value="NZ_JBHUIF010000028.1"/>
</dbReference>
<keyword evidence="1" id="KW-0597">Phosphoprotein</keyword>
<dbReference type="Proteomes" id="UP000094936">
    <property type="component" value="Unassembled WGS sequence"/>
</dbReference>
<dbReference type="GO" id="GO:0008081">
    <property type="term" value="F:phosphoric diester hydrolase activity"/>
    <property type="evidence" value="ECO:0007669"/>
    <property type="project" value="UniProtKB-ARBA"/>
</dbReference>
<feature type="modified residue" description="4-aspartylphosphate" evidence="1">
    <location>
        <position position="61"/>
    </location>
</feature>
<protein>
    <recommendedName>
        <fullName evidence="6">Response regulatory domain-containing protein</fullName>
    </recommendedName>
</protein>
<dbReference type="Gene3D" id="1.10.3210.10">
    <property type="entry name" value="Hypothetical protein af1432"/>
    <property type="match status" value="1"/>
</dbReference>
<reference evidence="4 5" key="1">
    <citation type="submission" date="2016-05" db="EMBL/GenBank/DDBJ databases">
        <title>Genomic Taxonomy of the Vibrionaceae.</title>
        <authorList>
            <person name="Gomez-Gil B."/>
            <person name="Enciso-Ibarra J."/>
        </authorList>
    </citation>
    <scope>NUCLEOTIDE SEQUENCE [LARGE SCALE GENOMIC DNA]</scope>
    <source>
        <strain evidence="4 5">CAIM 1920</strain>
    </source>
</reference>
<dbReference type="Pfam" id="PF13487">
    <property type="entry name" value="HD_5"/>
    <property type="match status" value="1"/>
</dbReference>
<evidence type="ECO:0000259" key="3">
    <source>
        <dbReference type="PROSITE" id="PS51832"/>
    </source>
</evidence>
<evidence type="ECO:0000313" key="4">
    <source>
        <dbReference type="EMBL" id="ODA31397.1"/>
    </source>
</evidence>
<dbReference type="SUPFAM" id="SSF109604">
    <property type="entry name" value="HD-domain/PDEase-like"/>
    <property type="match status" value="1"/>
</dbReference>
<dbReference type="Gene3D" id="3.40.50.2300">
    <property type="match status" value="1"/>
</dbReference>
<dbReference type="GO" id="GO:0000160">
    <property type="term" value="P:phosphorelay signal transduction system"/>
    <property type="evidence" value="ECO:0007669"/>
    <property type="project" value="InterPro"/>
</dbReference>
<dbReference type="InterPro" id="IPR003607">
    <property type="entry name" value="HD/PDEase_dom"/>
</dbReference>
<comment type="caution">
    <text evidence="4">The sequence shown here is derived from an EMBL/GenBank/DDBJ whole genome shotgun (WGS) entry which is preliminary data.</text>
</comment>
<evidence type="ECO:0000259" key="2">
    <source>
        <dbReference type="PROSITE" id="PS50110"/>
    </source>
</evidence>
<accession>A0A1C3EDR6</accession>
<dbReference type="CDD" id="cd00077">
    <property type="entry name" value="HDc"/>
    <property type="match status" value="1"/>
</dbReference>
<dbReference type="InterPro" id="IPR052020">
    <property type="entry name" value="Cyclic_di-GMP/3'3'-cGAMP_PDE"/>
</dbReference>
<keyword evidence="5" id="KW-1185">Reference proteome</keyword>
<evidence type="ECO:0008006" key="6">
    <source>
        <dbReference type="Google" id="ProtNLM"/>
    </source>
</evidence>
<gene>
    <name evidence="4" type="ORF">A8L45_17130</name>
</gene>
<dbReference type="PANTHER" id="PTHR45228">
    <property type="entry name" value="CYCLIC DI-GMP PHOSPHODIESTERASE TM_0186-RELATED"/>
    <property type="match status" value="1"/>
</dbReference>
<evidence type="ECO:0000256" key="1">
    <source>
        <dbReference type="PROSITE-ProRule" id="PRU00169"/>
    </source>
</evidence>
<sequence length="368" mass="41632">MSETMPENAKKPVILVVDDTPENLVYATELLRGDYDVKAATSGQTALSIFDKFQIDLILLDIMMPDMNGYQVCQQIKAHTRGPKVPIIFLSTRSGMQDQEKGFLAGAADFISKPISPTLAKTRIKLHLDYQRLKNEEQQQLDNDAMTKGTENTDDVVKRLTESTAVMEMTIYALARLCDDQASSGNHILRVQHYVKLLAELLMQKQRYKELLNQDYIDMVYRCVPLYLLRNPIQADKDNAENNKNHHSNAVKQALGWAEESCGKYKTQLSAAKDMAYSYTEHWDGTGYPLGLSGEDIPLSARLLNIATHIENLMKSNDQRAIEVLFEHLEQLSGTLLDPQLVELVQSNRTSLLQIARRFDSDPMKHIA</sequence>
<dbReference type="SMART" id="SM00448">
    <property type="entry name" value="REC"/>
    <property type="match status" value="1"/>
</dbReference>
<dbReference type="Pfam" id="PF00072">
    <property type="entry name" value="Response_reg"/>
    <property type="match status" value="1"/>
</dbReference>
<dbReference type="EMBL" id="LYBM01000036">
    <property type="protein sequence ID" value="ODA31397.1"/>
    <property type="molecule type" value="Genomic_DNA"/>
</dbReference>
<evidence type="ECO:0000313" key="5">
    <source>
        <dbReference type="Proteomes" id="UP000094936"/>
    </source>
</evidence>
<dbReference type="InterPro" id="IPR001789">
    <property type="entry name" value="Sig_transdc_resp-reg_receiver"/>
</dbReference>
<feature type="domain" description="HD-GYP" evidence="3">
    <location>
        <begin position="163"/>
        <end position="361"/>
    </location>
</feature>
<dbReference type="PANTHER" id="PTHR45228:SF5">
    <property type="entry name" value="CYCLIC DI-GMP PHOSPHODIESTERASE VC_1348-RELATED"/>
    <property type="match status" value="1"/>
</dbReference>
<dbReference type="OrthoDB" id="6210373at2"/>
<dbReference type="PROSITE" id="PS51832">
    <property type="entry name" value="HD_GYP"/>
    <property type="match status" value="1"/>
</dbReference>
<dbReference type="STRING" id="1080227.A8L45_17130"/>
<proteinExistence type="predicted"/>
<organism evidence="4 5">
    <name type="scientific">Veronia pacifica</name>
    <dbReference type="NCBI Taxonomy" id="1080227"/>
    <lineage>
        <taxon>Bacteria</taxon>
        <taxon>Pseudomonadati</taxon>
        <taxon>Pseudomonadota</taxon>
        <taxon>Gammaproteobacteria</taxon>
        <taxon>Vibrionales</taxon>
        <taxon>Vibrionaceae</taxon>
        <taxon>Veronia</taxon>
    </lineage>
</organism>
<dbReference type="InterPro" id="IPR037522">
    <property type="entry name" value="HD_GYP_dom"/>
</dbReference>
<feature type="domain" description="Response regulatory" evidence="2">
    <location>
        <begin position="13"/>
        <end position="128"/>
    </location>
</feature>
<dbReference type="SUPFAM" id="SSF52172">
    <property type="entry name" value="CheY-like"/>
    <property type="match status" value="1"/>
</dbReference>
<dbReference type="AlphaFoldDB" id="A0A1C3EDR6"/>
<dbReference type="InterPro" id="IPR011006">
    <property type="entry name" value="CheY-like_superfamily"/>
</dbReference>
<dbReference type="PROSITE" id="PS50110">
    <property type="entry name" value="RESPONSE_REGULATORY"/>
    <property type="match status" value="1"/>
</dbReference>
<name>A0A1C3EDR6_9GAMM</name>